<dbReference type="GO" id="GO:0016787">
    <property type="term" value="F:hydrolase activity"/>
    <property type="evidence" value="ECO:0007669"/>
    <property type="project" value="UniProtKB-KW"/>
</dbReference>
<dbReference type="PANTHER" id="PTHR13966">
    <property type="entry name" value="ENDONUCLEASE RELATED"/>
    <property type="match status" value="1"/>
</dbReference>
<evidence type="ECO:0000256" key="2">
    <source>
        <dbReference type="ARBA" id="ARBA00004173"/>
    </source>
</evidence>
<keyword evidence="11" id="KW-1015">Disulfide bond</keyword>
<organism evidence="18 19">
    <name type="scientific">Batillaria attramentaria</name>
    <dbReference type="NCBI Taxonomy" id="370345"/>
    <lineage>
        <taxon>Eukaryota</taxon>
        <taxon>Metazoa</taxon>
        <taxon>Spiralia</taxon>
        <taxon>Lophotrochozoa</taxon>
        <taxon>Mollusca</taxon>
        <taxon>Gastropoda</taxon>
        <taxon>Caenogastropoda</taxon>
        <taxon>Sorbeoconcha</taxon>
        <taxon>Cerithioidea</taxon>
        <taxon>Batillariidae</taxon>
        <taxon>Batillaria</taxon>
    </lineage>
</organism>
<dbReference type="InterPro" id="IPR001604">
    <property type="entry name" value="Endo_G_ENPP1-like_dom"/>
</dbReference>
<evidence type="ECO:0000259" key="16">
    <source>
        <dbReference type="SMART" id="SM00477"/>
    </source>
</evidence>
<dbReference type="SMART" id="SM00892">
    <property type="entry name" value="Endonuclease_NS"/>
    <property type="match status" value="1"/>
</dbReference>
<evidence type="ECO:0000256" key="9">
    <source>
        <dbReference type="ARBA" id="ARBA00022946"/>
    </source>
</evidence>
<evidence type="ECO:0000256" key="14">
    <source>
        <dbReference type="PIRSR" id="PIRSR640255-2"/>
    </source>
</evidence>
<evidence type="ECO:0000259" key="17">
    <source>
        <dbReference type="SMART" id="SM00892"/>
    </source>
</evidence>
<feature type="chain" id="PRO_5044751321" description="Endonuclease G, mitochondrial" evidence="15">
    <location>
        <begin position="22"/>
        <end position="342"/>
    </location>
</feature>
<dbReference type="Pfam" id="PF01223">
    <property type="entry name" value="Endonuclease_NS"/>
    <property type="match status" value="1"/>
</dbReference>
<dbReference type="GO" id="GO:0004519">
    <property type="term" value="F:endonuclease activity"/>
    <property type="evidence" value="ECO:0007669"/>
    <property type="project" value="UniProtKB-KW"/>
</dbReference>
<feature type="domain" description="ENPP1-3/EXOG-like endonuclease/phosphodiesterase" evidence="16">
    <location>
        <begin position="120"/>
        <end position="331"/>
    </location>
</feature>
<keyword evidence="4" id="KW-0540">Nuclease</keyword>
<keyword evidence="19" id="KW-1185">Reference proteome</keyword>
<dbReference type="InterPro" id="IPR044925">
    <property type="entry name" value="His-Me_finger_sf"/>
</dbReference>
<comment type="subcellular location">
    <subcellularLocation>
        <location evidence="2">Mitochondrion</location>
    </subcellularLocation>
</comment>
<keyword evidence="10" id="KW-0496">Mitochondrion</keyword>
<dbReference type="InterPro" id="IPR020821">
    <property type="entry name" value="ENPP1-3/EXOG-like_nuc-like"/>
</dbReference>
<evidence type="ECO:0000256" key="6">
    <source>
        <dbReference type="ARBA" id="ARBA00022759"/>
    </source>
</evidence>
<dbReference type="Gene3D" id="3.40.570.10">
    <property type="entry name" value="Extracellular Endonuclease, subunit A"/>
    <property type="match status" value="1"/>
</dbReference>
<sequence>MFSFRSLAVVSFSTGVGYVLGLETNSETQMMKLPRCITAILPQKAERLRTDHDLDLAENQHIPSWYKLLPVPGTVHAATVALDRNLPATPTSTPVSTAPTNRAVQIMKHGYPGFDNVRYYEDFVVSYDRRNRTAHWVFEHIKGDNCTYAEGVDRSKCSDFRPDLSIHPYFRATNADYKGSGYDRGHLAAASNHRHSQKAMDDTFVLSNISPQVGVGFNRGVWNSLEKYTRALARRNRSVYVCTGPLYLPRKEPDGKQYVKYEVIGANNVAVPTHFFKVLVVEDEKGQFEMKSFVMPNQALPEEIPLKAFYYPIDSIERAAGFLLFEKIPRKMFKLINGSKPQ</sequence>
<feature type="domain" description="DNA/RNA non-specific endonuclease/pyrophosphatase/phosphodiesterase" evidence="17">
    <location>
        <begin position="119"/>
        <end position="331"/>
    </location>
</feature>
<comment type="similarity">
    <text evidence="3">Belongs to the DNA/RNA non-specific endonuclease family.</text>
</comment>
<keyword evidence="7" id="KW-0378">Hydrolase</keyword>
<evidence type="ECO:0000256" key="3">
    <source>
        <dbReference type="ARBA" id="ARBA00010052"/>
    </source>
</evidence>
<gene>
    <name evidence="18" type="ORF">BaRGS_00028487</name>
</gene>
<feature type="binding site" evidence="14">
    <location>
        <position position="218"/>
    </location>
    <ligand>
        <name>Mg(2+)</name>
        <dbReference type="ChEBI" id="CHEBI:18420"/>
        <note>catalytic</note>
    </ligand>
</feature>
<evidence type="ECO:0000256" key="8">
    <source>
        <dbReference type="ARBA" id="ARBA00022842"/>
    </source>
</evidence>
<dbReference type="AlphaFoldDB" id="A0ABD0JZ81"/>
<dbReference type="GO" id="GO:0005739">
    <property type="term" value="C:mitochondrion"/>
    <property type="evidence" value="ECO:0007669"/>
    <property type="project" value="UniProtKB-SubCell"/>
</dbReference>
<evidence type="ECO:0000256" key="4">
    <source>
        <dbReference type="ARBA" id="ARBA00022722"/>
    </source>
</evidence>
<evidence type="ECO:0000313" key="18">
    <source>
        <dbReference type="EMBL" id="KAK7480319.1"/>
    </source>
</evidence>
<keyword evidence="6" id="KW-0255">Endonuclease</keyword>
<reference evidence="18 19" key="1">
    <citation type="journal article" date="2023" name="Sci. Data">
        <title>Genome assembly of the Korean intertidal mud-creeper Batillaria attramentaria.</title>
        <authorList>
            <person name="Patra A.K."/>
            <person name="Ho P.T."/>
            <person name="Jun S."/>
            <person name="Lee S.J."/>
            <person name="Kim Y."/>
            <person name="Won Y.J."/>
        </authorList>
    </citation>
    <scope>NUCLEOTIDE SEQUENCE [LARGE SCALE GENOMIC DNA]</scope>
    <source>
        <strain evidence="18">Wonlab-2016</strain>
    </source>
</reference>
<evidence type="ECO:0000256" key="15">
    <source>
        <dbReference type="SAM" id="SignalP"/>
    </source>
</evidence>
<dbReference type="Proteomes" id="UP001519460">
    <property type="component" value="Unassembled WGS sequence"/>
</dbReference>
<dbReference type="GO" id="GO:0046872">
    <property type="term" value="F:metal ion binding"/>
    <property type="evidence" value="ECO:0007669"/>
    <property type="project" value="UniProtKB-KW"/>
</dbReference>
<dbReference type="FunFam" id="3.40.570.10:FF:000002">
    <property type="entry name" value="Endonuclease G, mitochondrial"/>
    <property type="match status" value="1"/>
</dbReference>
<evidence type="ECO:0000256" key="13">
    <source>
        <dbReference type="PIRSR" id="PIRSR640255-1"/>
    </source>
</evidence>
<dbReference type="InterPro" id="IPR044929">
    <property type="entry name" value="DNA/RNA_non-sp_Endonuclease_sf"/>
</dbReference>
<dbReference type="InterPro" id="IPR040255">
    <property type="entry name" value="Non-specific_endonuclease"/>
</dbReference>
<dbReference type="PANTHER" id="PTHR13966:SF5">
    <property type="entry name" value="ENDONUCLEASE G, MITOCHONDRIAL"/>
    <property type="match status" value="1"/>
</dbReference>
<dbReference type="EMBL" id="JACVVK020000284">
    <property type="protein sequence ID" value="KAK7480319.1"/>
    <property type="molecule type" value="Genomic_DNA"/>
</dbReference>
<feature type="signal peptide" evidence="15">
    <location>
        <begin position="1"/>
        <end position="21"/>
    </location>
</feature>
<evidence type="ECO:0000256" key="12">
    <source>
        <dbReference type="ARBA" id="ARBA00068872"/>
    </source>
</evidence>
<dbReference type="CDD" id="cd00091">
    <property type="entry name" value="NUC"/>
    <property type="match status" value="1"/>
</dbReference>
<evidence type="ECO:0000256" key="10">
    <source>
        <dbReference type="ARBA" id="ARBA00023128"/>
    </source>
</evidence>
<evidence type="ECO:0000256" key="1">
    <source>
        <dbReference type="ARBA" id="ARBA00001946"/>
    </source>
</evidence>
<dbReference type="SMART" id="SM00477">
    <property type="entry name" value="NUC"/>
    <property type="match status" value="1"/>
</dbReference>
<accession>A0ABD0JZ81</accession>
<evidence type="ECO:0000256" key="11">
    <source>
        <dbReference type="ARBA" id="ARBA00023157"/>
    </source>
</evidence>
<protein>
    <recommendedName>
        <fullName evidence="12">Endonuclease G, mitochondrial</fullName>
    </recommendedName>
</protein>
<proteinExistence type="inferred from homology"/>
<dbReference type="SUPFAM" id="SSF54060">
    <property type="entry name" value="His-Me finger endonucleases"/>
    <property type="match status" value="1"/>
</dbReference>
<evidence type="ECO:0000256" key="7">
    <source>
        <dbReference type="ARBA" id="ARBA00022801"/>
    </source>
</evidence>
<evidence type="ECO:0000313" key="19">
    <source>
        <dbReference type="Proteomes" id="UP001519460"/>
    </source>
</evidence>
<evidence type="ECO:0000256" key="5">
    <source>
        <dbReference type="ARBA" id="ARBA00022723"/>
    </source>
</evidence>
<feature type="active site" description="Proton acceptor" evidence="13">
    <location>
        <position position="186"/>
    </location>
</feature>
<keyword evidence="9" id="KW-0809">Transit peptide</keyword>
<comment type="cofactor">
    <cofactor evidence="1">
        <name>Mg(2+)</name>
        <dbReference type="ChEBI" id="CHEBI:18420"/>
    </cofactor>
</comment>
<comment type="caution">
    <text evidence="18">The sequence shown here is derived from an EMBL/GenBank/DDBJ whole genome shotgun (WGS) entry which is preliminary data.</text>
</comment>
<name>A0ABD0JZ81_9CAEN</name>
<keyword evidence="15" id="KW-0732">Signal</keyword>
<keyword evidence="8" id="KW-0460">Magnesium</keyword>
<keyword evidence="5 14" id="KW-0479">Metal-binding</keyword>